<keyword evidence="5" id="KW-0479">Metal-binding</keyword>
<dbReference type="GO" id="GO:0005506">
    <property type="term" value="F:iron ion binding"/>
    <property type="evidence" value="ECO:0007669"/>
    <property type="project" value="InterPro"/>
</dbReference>
<comment type="similarity">
    <text evidence="2">Belongs to the cytochrome P450 family.</text>
</comment>
<dbReference type="InterPro" id="IPR050665">
    <property type="entry name" value="Cytochrome_P450_Monooxygen"/>
</dbReference>
<keyword evidence="3" id="KW-0349">Heme</keyword>
<evidence type="ECO:0000256" key="8">
    <source>
        <dbReference type="ARBA" id="ARBA00023004"/>
    </source>
</evidence>
<dbReference type="GO" id="GO:0016705">
    <property type="term" value="F:oxidoreductase activity, acting on paired donors, with incorporation or reduction of molecular oxygen"/>
    <property type="evidence" value="ECO:0007669"/>
    <property type="project" value="InterPro"/>
</dbReference>
<accession>A0AA88UQA3</accession>
<dbReference type="Gene3D" id="1.10.630.10">
    <property type="entry name" value="Cytochrome P450"/>
    <property type="match status" value="1"/>
</dbReference>
<name>A0AA88UQA3_9ASTE</name>
<dbReference type="InterPro" id="IPR001128">
    <property type="entry name" value="Cyt_P450"/>
</dbReference>
<dbReference type="GO" id="GO:0004497">
    <property type="term" value="F:monooxygenase activity"/>
    <property type="evidence" value="ECO:0007669"/>
    <property type="project" value="UniProtKB-KW"/>
</dbReference>
<dbReference type="GO" id="GO:0016020">
    <property type="term" value="C:membrane"/>
    <property type="evidence" value="ECO:0007669"/>
    <property type="project" value="UniProtKB-SubCell"/>
</dbReference>
<evidence type="ECO:0000313" key="12">
    <source>
        <dbReference type="Proteomes" id="UP001187471"/>
    </source>
</evidence>
<comment type="caution">
    <text evidence="11">The sequence shown here is derived from an EMBL/GenBank/DDBJ whole genome shotgun (WGS) entry which is preliminary data.</text>
</comment>
<dbReference type="GO" id="GO:0020037">
    <property type="term" value="F:heme binding"/>
    <property type="evidence" value="ECO:0007669"/>
    <property type="project" value="InterPro"/>
</dbReference>
<evidence type="ECO:0000313" key="11">
    <source>
        <dbReference type="EMBL" id="KAK2994170.1"/>
    </source>
</evidence>
<keyword evidence="7" id="KW-0560">Oxidoreductase</keyword>
<evidence type="ECO:0000256" key="4">
    <source>
        <dbReference type="ARBA" id="ARBA00022692"/>
    </source>
</evidence>
<dbReference type="SUPFAM" id="SSF48264">
    <property type="entry name" value="Cytochrome P450"/>
    <property type="match status" value="1"/>
</dbReference>
<dbReference type="PANTHER" id="PTHR24282">
    <property type="entry name" value="CYTOCHROME P450 FAMILY MEMBER"/>
    <property type="match status" value="1"/>
</dbReference>
<dbReference type="Pfam" id="PF00067">
    <property type="entry name" value="p450"/>
    <property type="match status" value="1"/>
</dbReference>
<keyword evidence="8" id="KW-0408">Iron</keyword>
<protein>
    <recommendedName>
        <fullName evidence="13">Cytochrome P450</fullName>
    </recommendedName>
</protein>
<evidence type="ECO:0000256" key="7">
    <source>
        <dbReference type="ARBA" id="ARBA00023002"/>
    </source>
</evidence>
<dbReference type="Proteomes" id="UP001187471">
    <property type="component" value="Unassembled WGS sequence"/>
</dbReference>
<comment type="subcellular location">
    <subcellularLocation>
        <location evidence="1">Membrane</location>
    </subcellularLocation>
</comment>
<evidence type="ECO:0000256" key="3">
    <source>
        <dbReference type="ARBA" id="ARBA00022617"/>
    </source>
</evidence>
<evidence type="ECO:0008006" key="13">
    <source>
        <dbReference type="Google" id="ProtNLM"/>
    </source>
</evidence>
<gene>
    <name evidence="11" type="ORF">RJ640_016676</name>
</gene>
<evidence type="ECO:0000256" key="6">
    <source>
        <dbReference type="ARBA" id="ARBA00022989"/>
    </source>
</evidence>
<reference evidence="11" key="1">
    <citation type="submission" date="2022-12" db="EMBL/GenBank/DDBJ databases">
        <title>Draft genome assemblies for two species of Escallonia (Escalloniales).</title>
        <authorList>
            <person name="Chanderbali A."/>
            <person name="Dervinis C."/>
            <person name="Anghel I."/>
            <person name="Soltis D."/>
            <person name="Soltis P."/>
            <person name="Zapata F."/>
        </authorList>
    </citation>
    <scope>NUCLEOTIDE SEQUENCE</scope>
    <source>
        <strain evidence="11">UCBG92.1500</strain>
        <tissue evidence="11">Leaf</tissue>
    </source>
</reference>
<keyword evidence="12" id="KW-1185">Reference proteome</keyword>
<keyword evidence="6" id="KW-1133">Transmembrane helix</keyword>
<organism evidence="11 12">
    <name type="scientific">Escallonia rubra</name>
    <dbReference type="NCBI Taxonomy" id="112253"/>
    <lineage>
        <taxon>Eukaryota</taxon>
        <taxon>Viridiplantae</taxon>
        <taxon>Streptophyta</taxon>
        <taxon>Embryophyta</taxon>
        <taxon>Tracheophyta</taxon>
        <taxon>Spermatophyta</taxon>
        <taxon>Magnoliopsida</taxon>
        <taxon>eudicotyledons</taxon>
        <taxon>Gunneridae</taxon>
        <taxon>Pentapetalae</taxon>
        <taxon>asterids</taxon>
        <taxon>campanulids</taxon>
        <taxon>Escalloniales</taxon>
        <taxon>Escalloniaceae</taxon>
        <taxon>Escallonia</taxon>
    </lineage>
</organism>
<evidence type="ECO:0000256" key="5">
    <source>
        <dbReference type="ARBA" id="ARBA00022723"/>
    </source>
</evidence>
<evidence type="ECO:0000256" key="1">
    <source>
        <dbReference type="ARBA" id="ARBA00004370"/>
    </source>
</evidence>
<proteinExistence type="inferred from homology"/>
<evidence type="ECO:0000256" key="2">
    <source>
        <dbReference type="ARBA" id="ARBA00010617"/>
    </source>
</evidence>
<evidence type="ECO:0000256" key="10">
    <source>
        <dbReference type="ARBA" id="ARBA00023136"/>
    </source>
</evidence>
<evidence type="ECO:0000256" key="9">
    <source>
        <dbReference type="ARBA" id="ARBA00023033"/>
    </source>
</evidence>
<dbReference type="PANTHER" id="PTHR24282:SF196">
    <property type="entry name" value="CYTOCHROME P450 714C2"/>
    <property type="match status" value="1"/>
</dbReference>
<dbReference type="InterPro" id="IPR036396">
    <property type="entry name" value="Cyt_P450_sf"/>
</dbReference>
<keyword evidence="4" id="KW-0812">Transmembrane</keyword>
<dbReference type="AlphaFoldDB" id="A0AA88UQA3"/>
<keyword evidence="9" id="KW-0503">Monooxygenase</keyword>
<sequence length="236" mass="26306">MVREIIKCTSLDLGKPSSDTRQLGPLLGQGIITSSGAYWAHQRKTIAPELYMDKVKERNDGGDENDLLQTLLDGAKNGNLSQDSLERFVVHNCKNIYLAAETTGLTASWCLMLLASNQEWQDRIRAEALQVCKGQIPNVDMVLKMKQGVNVWIVVTRLHTDPELWGPDAYKFNPESLELAPLHLKLHLPYNNSVNHLATGSPLVVYAYEPSIVAKPTQRGKGFSLIEINVLKIDDD</sequence>
<dbReference type="EMBL" id="JAVXUO010000238">
    <property type="protein sequence ID" value="KAK2994170.1"/>
    <property type="molecule type" value="Genomic_DNA"/>
</dbReference>
<keyword evidence="10" id="KW-0472">Membrane</keyword>